<dbReference type="RefSeq" id="XP_033387041.1">
    <property type="nucleotide sequence ID" value="XM_033526933.1"/>
</dbReference>
<dbReference type="EMBL" id="ML978067">
    <property type="protein sequence ID" value="KAF2018702.1"/>
    <property type="molecule type" value="Genomic_DNA"/>
</dbReference>
<proteinExistence type="predicted"/>
<keyword evidence="2" id="KW-1185">Reference proteome</keyword>
<name>A0A6A5XZS4_9PLEO</name>
<reference evidence="1" key="1">
    <citation type="journal article" date="2020" name="Stud. Mycol.">
        <title>101 Dothideomycetes genomes: a test case for predicting lifestyles and emergence of pathogens.</title>
        <authorList>
            <person name="Haridas S."/>
            <person name="Albert R."/>
            <person name="Binder M."/>
            <person name="Bloem J."/>
            <person name="Labutti K."/>
            <person name="Salamov A."/>
            <person name="Andreopoulos B."/>
            <person name="Baker S."/>
            <person name="Barry K."/>
            <person name="Bills G."/>
            <person name="Bluhm B."/>
            <person name="Cannon C."/>
            <person name="Castanera R."/>
            <person name="Culley D."/>
            <person name="Daum C."/>
            <person name="Ezra D."/>
            <person name="Gonzalez J."/>
            <person name="Henrissat B."/>
            <person name="Kuo A."/>
            <person name="Liang C."/>
            <person name="Lipzen A."/>
            <person name="Lutzoni F."/>
            <person name="Magnuson J."/>
            <person name="Mondo S."/>
            <person name="Nolan M."/>
            <person name="Ohm R."/>
            <person name="Pangilinan J."/>
            <person name="Park H.-J."/>
            <person name="Ramirez L."/>
            <person name="Alfaro M."/>
            <person name="Sun H."/>
            <person name="Tritt A."/>
            <person name="Yoshinaga Y."/>
            <person name="Zwiers L.-H."/>
            <person name="Turgeon B."/>
            <person name="Goodwin S."/>
            <person name="Spatafora J."/>
            <person name="Crous P."/>
            <person name="Grigoriev I."/>
        </authorList>
    </citation>
    <scope>NUCLEOTIDE SEQUENCE</scope>
    <source>
        <strain evidence="1">CBS 175.79</strain>
    </source>
</reference>
<evidence type="ECO:0000313" key="2">
    <source>
        <dbReference type="Proteomes" id="UP000799778"/>
    </source>
</evidence>
<dbReference type="GeneID" id="54284330"/>
<sequence>MPLSSFSPAWPACGLWPASSCIFLHRLAGMPVGRSPFLPSCWPTLCSSAATCTYTERRIRVHALQLLGAVYQITPNTSIYICSRNSFDL</sequence>
<accession>A0A6A5XZS4</accession>
<gene>
    <name evidence="1" type="ORF">BU24DRAFT_418234</name>
</gene>
<organism evidence="1 2">
    <name type="scientific">Aaosphaeria arxii CBS 175.79</name>
    <dbReference type="NCBI Taxonomy" id="1450172"/>
    <lineage>
        <taxon>Eukaryota</taxon>
        <taxon>Fungi</taxon>
        <taxon>Dikarya</taxon>
        <taxon>Ascomycota</taxon>
        <taxon>Pezizomycotina</taxon>
        <taxon>Dothideomycetes</taxon>
        <taxon>Pleosporomycetidae</taxon>
        <taxon>Pleosporales</taxon>
        <taxon>Pleosporales incertae sedis</taxon>
        <taxon>Aaosphaeria</taxon>
    </lineage>
</organism>
<protein>
    <submittedName>
        <fullName evidence="1">Uncharacterized protein</fullName>
    </submittedName>
</protein>
<evidence type="ECO:0000313" key="1">
    <source>
        <dbReference type="EMBL" id="KAF2018702.1"/>
    </source>
</evidence>
<dbReference type="Proteomes" id="UP000799778">
    <property type="component" value="Unassembled WGS sequence"/>
</dbReference>
<dbReference type="AlphaFoldDB" id="A0A6A5XZS4"/>